<feature type="compositionally biased region" description="Low complexity" evidence="4">
    <location>
        <begin position="245"/>
        <end position="259"/>
    </location>
</feature>
<feature type="chain" id="PRO_5018199868" evidence="6">
    <location>
        <begin position="19"/>
        <end position="502"/>
    </location>
</feature>
<organism evidence="7 8">
    <name type="scientific">Plasmodiophora brassicae</name>
    <name type="common">Clubroot disease agent</name>
    <dbReference type="NCBI Taxonomy" id="37360"/>
    <lineage>
        <taxon>Eukaryota</taxon>
        <taxon>Sar</taxon>
        <taxon>Rhizaria</taxon>
        <taxon>Endomyxa</taxon>
        <taxon>Phytomyxea</taxon>
        <taxon>Plasmodiophorida</taxon>
        <taxon>Plasmodiophoridae</taxon>
        <taxon>Plasmodiophora</taxon>
    </lineage>
</organism>
<keyword evidence="7" id="KW-0496">Mitochondrion</keyword>
<dbReference type="SUPFAM" id="SSF52058">
    <property type="entry name" value="L domain-like"/>
    <property type="match status" value="1"/>
</dbReference>
<dbReference type="AlphaFoldDB" id="A0A3P3YFU0"/>
<evidence type="ECO:0000256" key="1">
    <source>
        <dbReference type="ARBA" id="ARBA00022614"/>
    </source>
</evidence>
<keyword evidence="5" id="KW-1133">Transmembrane helix</keyword>
<evidence type="ECO:0000256" key="4">
    <source>
        <dbReference type="SAM" id="MobiDB-lite"/>
    </source>
</evidence>
<dbReference type="InterPro" id="IPR050328">
    <property type="entry name" value="Dev_Immune_Receptor"/>
</dbReference>
<proteinExistence type="predicted"/>
<feature type="region of interest" description="Disordered" evidence="4">
    <location>
        <begin position="221"/>
        <end position="394"/>
    </location>
</feature>
<evidence type="ECO:0000313" key="8">
    <source>
        <dbReference type="Proteomes" id="UP000290189"/>
    </source>
</evidence>
<keyword evidence="2 6" id="KW-0732">Signal</keyword>
<dbReference type="Gene3D" id="3.80.10.10">
    <property type="entry name" value="Ribonuclease Inhibitor"/>
    <property type="match status" value="1"/>
</dbReference>
<feature type="region of interest" description="Disordered" evidence="4">
    <location>
        <begin position="448"/>
        <end position="472"/>
    </location>
</feature>
<feature type="signal peptide" evidence="6">
    <location>
        <begin position="1"/>
        <end position="18"/>
    </location>
</feature>
<evidence type="ECO:0000256" key="3">
    <source>
        <dbReference type="ARBA" id="ARBA00022737"/>
    </source>
</evidence>
<dbReference type="InterPro" id="IPR001611">
    <property type="entry name" value="Leu-rich_rpt"/>
</dbReference>
<gene>
    <name evidence="7" type="ORF">PLBR_LOCUS6271</name>
</gene>
<dbReference type="PANTHER" id="PTHR24373:SF370">
    <property type="entry name" value="FISH-LIPS, ISOFORM E"/>
    <property type="match status" value="1"/>
</dbReference>
<protein>
    <submittedName>
        <fullName evidence="7">Uncharacterized protein</fullName>
    </submittedName>
</protein>
<evidence type="ECO:0000256" key="6">
    <source>
        <dbReference type="SAM" id="SignalP"/>
    </source>
</evidence>
<geneLocation type="mitochondrion" evidence="7"/>
<feature type="transmembrane region" description="Helical" evidence="5">
    <location>
        <begin position="404"/>
        <end position="427"/>
    </location>
</feature>
<dbReference type="GO" id="GO:0005615">
    <property type="term" value="C:extracellular space"/>
    <property type="evidence" value="ECO:0007669"/>
    <property type="project" value="TreeGrafter"/>
</dbReference>
<dbReference type="SMART" id="SM00369">
    <property type="entry name" value="LRR_TYP"/>
    <property type="match status" value="2"/>
</dbReference>
<dbReference type="EMBL" id="OVEO01000011">
    <property type="protein sequence ID" value="SPQ99056.1"/>
    <property type="molecule type" value="Genomic_DNA"/>
</dbReference>
<feature type="compositionally biased region" description="Polar residues" evidence="4">
    <location>
        <begin position="327"/>
        <end position="360"/>
    </location>
</feature>
<dbReference type="InterPro" id="IPR032675">
    <property type="entry name" value="LRR_dom_sf"/>
</dbReference>
<dbReference type="PROSITE" id="PS51450">
    <property type="entry name" value="LRR"/>
    <property type="match status" value="1"/>
</dbReference>
<evidence type="ECO:0000256" key="5">
    <source>
        <dbReference type="SAM" id="Phobius"/>
    </source>
</evidence>
<dbReference type="PANTHER" id="PTHR24373">
    <property type="entry name" value="SLIT RELATED LEUCINE-RICH REPEAT NEURONAL PROTEIN"/>
    <property type="match status" value="1"/>
</dbReference>
<dbReference type="Pfam" id="PF13855">
    <property type="entry name" value="LRR_8"/>
    <property type="match status" value="1"/>
</dbReference>
<dbReference type="Proteomes" id="UP000290189">
    <property type="component" value="Unassembled WGS sequence"/>
</dbReference>
<reference evidence="7 8" key="1">
    <citation type="submission" date="2018-03" db="EMBL/GenBank/DDBJ databases">
        <authorList>
            <person name="Fogelqvist J."/>
        </authorList>
    </citation>
    <scope>NUCLEOTIDE SEQUENCE [LARGE SCALE GENOMIC DNA]</scope>
</reference>
<evidence type="ECO:0000256" key="2">
    <source>
        <dbReference type="ARBA" id="ARBA00022729"/>
    </source>
</evidence>
<name>A0A3P3YFU0_PLABS</name>
<feature type="compositionally biased region" description="Low complexity" evidence="4">
    <location>
        <begin position="272"/>
        <end position="302"/>
    </location>
</feature>
<keyword evidence="1" id="KW-0433">Leucine-rich repeat</keyword>
<dbReference type="GO" id="GO:0031012">
    <property type="term" value="C:extracellular matrix"/>
    <property type="evidence" value="ECO:0007669"/>
    <property type="project" value="TreeGrafter"/>
</dbReference>
<evidence type="ECO:0000313" key="7">
    <source>
        <dbReference type="EMBL" id="SPQ99056.1"/>
    </source>
</evidence>
<feature type="region of interest" description="Disordered" evidence="4">
    <location>
        <begin position="185"/>
        <end position="208"/>
    </location>
</feature>
<accession>A0A3P3YFU0</accession>
<dbReference type="InterPro" id="IPR003591">
    <property type="entry name" value="Leu-rich_rpt_typical-subtyp"/>
</dbReference>
<sequence>MSMRIAAVVVTMLVVAQANVCRWYPGSCKMQACSVSIVLDSLPITSIDASWWSPSYASIITSVTITNNPSLTSISGSAFSSLSNLVTLDLHGNALQSLPSTSFSGLTLLTSLMIQGNYATSLPQAIFSPLTSTVSITLDPMSSGTNGQPTAHLQCLPKKPSKATYLSTSKPAPNFASMPLCPIGGITTSKSRSRRPVSTRKPTTLTGKRVTKQATAVKRTSTKRSTRVTKQATAVKRTSTKRSARSSSRARLGVGVTRSRSNRRVTTRMPSTRSKPPAKRTTTTPGKKATTVVAKRVTVLKRASTKPVGGHTSSKVPPVGPHPPTALATSVKTPAPTSIGSTDTRPAPQISSSKSHQQVPPVTHARTIRRTIVQPPPSQRQTSHPGIGGTKTDATTTLSATPPALVAVGAGIVVVSVIVAVIACLRLRYVAEGHRRRKNMTMFADNMDGRQNPAATSEPTHPSPIHDASPEAMQDPDTYRHSSVMYAIPDAFKVPQFFRPAK</sequence>
<keyword evidence="3" id="KW-0677">Repeat</keyword>
<keyword evidence="5" id="KW-0812">Transmembrane</keyword>
<keyword evidence="5" id="KW-0472">Membrane</keyword>